<evidence type="ECO:0000259" key="2">
    <source>
        <dbReference type="SMART" id="SM00646"/>
    </source>
</evidence>
<dbReference type="Pfam" id="PF01520">
    <property type="entry name" value="Amidase_3"/>
    <property type="match status" value="1"/>
</dbReference>
<evidence type="ECO:0000313" key="4">
    <source>
        <dbReference type="Proteomes" id="UP001203136"/>
    </source>
</evidence>
<name>A0AAW5F8C9_CLOSY</name>
<gene>
    <name evidence="3" type="ORF">K5I21_19930</name>
</gene>
<dbReference type="Proteomes" id="UP001203136">
    <property type="component" value="Unassembled WGS sequence"/>
</dbReference>
<protein>
    <submittedName>
        <fullName evidence="3">N-acetylmuramoyl-L-alanine amidase</fullName>
        <ecNumber evidence="3">3.5.1.28</ecNumber>
    </submittedName>
</protein>
<keyword evidence="1 3" id="KW-0378">Hydrolase</keyword>
<dbReference type="GO" id="GO:0030288">
    <property type="term" value="C:outer membrane-bounded periplasmic space"/>
    <property type="evidence" value="ECO:0007669"/>
    <property type="project" value="TreeGrafter"/>
</dbReference>
<dbReference type="InterPro" id="IPR002508">
    <property type="entry name" value="MurNAc-LAA_cat"/>
</dbReference>
<reference evidence="3" key="1">
    <citation type="journal article" date="2022" name="Cell Host Microbe">
        <title>Colonization of the live biotherapeutic product VE303 and modulation of the microbiota and metabolites in healthy volunteers.</title>
        <authorList>
            <person name="Dsouza M."/>
            <person name="Menon R."/>
            <person name="Crossette E."/>
            <person name="Bhattarai S.K."/>
            <person name="Schneider J."/>
            <person name="Kim Y.G."/>
            <person name="Reddy S."/>
            <person name="Caballero S."/>
            <person name="Felix C."/>
            <person name="Cornacchione L."/>
            <person name="Hendrickson J."/>
            <person name="Watson A.R."/>
            <person name="Minot S.S."/>
            <person name="Greenfield N."/>
            <person name="Schopf L."/>
            <person name="Szabady R."/>
            <person name="Patarroyo J."/>
            <person name="Smith W."/>
            <person name="Harrison P."/>
            <person name="Kuijper E.J."/>
            <person name="Kelly C.P."/>
            <person name="Olle B."/>
            <person name="Bobilev D."/>
            <person name="Silber J.L."/>
            <person name="Bucci V."/>
            <person name="Roberts B."/>
            <person name="Faith J."/>
            <person name="Norman J.M."/>
        </authorList>
    </citation>
    <scope>NUCLEOTIDE SEQUENCE</scope>
    <source>
        <strain evidence="3">VE303-04</strain>
    </source>
</reference>
<comment type="caution">
    <text evidence="3">The sequence shown here is derived from an EMBL/GenBank/DDBJ whole genome shotgun (WGS) entry which is preliminary data.</text>
</comment>
<dbReference type="EC" id="3.5.1.28" evidence="3"/>
<organism evidence="3 4">
    <name type="scientific">Clostridium symbiosum</name>
    <name type="common">Bacteroides symbiosus</name>
    <dbReference type="NCBI Taxonomy" id="1512"/>
    <lineage>
        <taxon>Bacteria</taxon>
        <taxon>Bacillati</taxon>
        <taxon>Bacillota</taxon>
        <taxon>Clostridia</taxon>
        <taxon>Lachnospirales</taxon>
        <taxon>Lachnospiraceae</taxon>
        <taxon>Otoolea</taxon>
    </lineage>
</organism>
<evidence type="ECO:0000313" key="3">
    <source>
        <dbReference type="EMBL" id="MCK0088099.1"/>
    </source>
</evidence>
<accession>A0AAW5F8C9</accession>
<dbReference type="GO" id="GO:0009253">
    <property type="term" value="P:peptidoglycan catabolic process"/>
    <property type="evidence" value="ECO:0007669"/>
    <property type="project" value="InterPro"/>
</dbReference>
<feature type="domain" description="MurNAc-LAA" evidence="2">
    <location>
        <begin position="118"/>
        <end position="230"/>
    </location>
</feature>
<dbReference type="InterPro" id="IPR050695">
    <property type="entry name" value="N-acetylmuramoyl_amidase_3"/>
</dbReference>
<dbReference type="SMART" id="SM00646">
    <property type="entry name" value="Ami_3"/>
    <property type="match status" value="1"/>
</dbReference>
<dbReference type="CDD" id="cd02696">
    <property type="entry name" value="MurNAc-LAA"/>
    <property type="match status" value="1"/>
</dbReference>
<dbReference type="PANTHER" id="PTHR30404:SF0">
    <property type="entry name" value="N-ACETYLMURAMOYL-L-ALANINE AMIDASE AMIC"/>
    <property type="match status" value="1"/>
</dbReference>
<evidence type="ECO:0000256" key="1">
    <source>
        <dbReference type="ARBA" id="ARBA00022801"/>
    </source>
</evidence>
<proteinExistence type="predicted"/>
<sequence>MLKRIVKRLTVEAAAGFVLLTGVFMMTRYAGLSVSGTSVHIGKEKPVVVLDAGHGGNDPGKVGVDGSLEKDINLAITLKLKEYLEQSDVEVILTRDDDKGLYKSSDSSKKMADMKQRCQTIAETDPDIVVSVHQNSYHQEAISGGQVFYYKGSEKGKKLAEKIQKRFDYVLGEKNTRLAKANDNYYLLLHVKCPIVIVECGFLSNWSESKMLNSEDYQDRVAWTIHMGIMEYLNQR</sequence>
<dbReference type="AlphaFoldDB" id="A0AAW5F8C9"/>
<dbReference type="PANTHER" id="PTHR30404">
    <property type="entry name" value="N-ACETYLMURAMOYL-L-ALANINE AMIDASE"/>
    <property type="match status" value="1"/>
</dbReference>
<dbReference type="EMBL" id="JAINVB010000001">
    <property type="protein sequence ID" value="MCK0088099.1"/>
    <property type="molecule type" value="Genomic_DNA"/>
</dbReference>
<dbReference type="Gene3D" id="3.40.630.40">
    <property type="entry name" value="Zn-dependent exopeptidases"/>
    <property type="match status" value="1"/>
</dbReference>
<dbReference type="SUPFAM" id="SSF53187">
    <property type="entry name" value="Zn-dependent exopeptidases"/>
    <property type="match status" value="1"/>
</dbReference>
<dbReference type="GO" id="GO:0008745">
    <property type="term" value="F:N-acetylmuramoyl-L-alanine amidase activity"/>
    <property type="evidence" value="ECO:0007669"/>
    <property type="project" value="UniProtKB-EC"/>
</dbReference>